<keyword evidence="2" id="KW-0472">Membrane</keyword>
<keyword evidence="2" id="KW-1133">Transmembrane helix</keyword>
<organism evidence="3 4">
    <name type="scientific">Pyrenophora teres f. teres</name>
    <dbReference type="NCBI Taxonomy" id="97479"/>
    <lineage>
        <taxon>Eukaryota</taxon>
        <taxon>Fungi</taxon>
        <taxon>Dikarya</taxon>
        <taxon>Ascomycota</taxon>
        <taxon>Pezizomycotina</taxon>
        <taxon>Dothideomycetes</taxon>
        <taxon>Pleosporomycetidae</taxon>
        <taxon>Pleosporales</taxon>
        <taxon>Pleosporineae</taxon>
        <taxon>Pleosporaceae</taxon>
        <taxon>Pyrenophora</taxon>
    </lineage>
</organism>
<accession>A0A6S6WEL9</accession>
<keyword evidence="2" id="KW-0812">Transmembrane</keyword>
<name>A0A6S6WEL9_9PLEO</name>
<feature type="region of interest" description="Disordered" evidence="1">
    <location>
        <begin position="105"/>
        <end position="134"/>
    </location>
</feature>
<evidence type="ECO:0000256" key="2">
    <source>
        <dbReference type="SAM" id="Phobius"/>
    </source>
</evidence>
<dbReference type="EMBL" id="HG992985">
    <property type="protein sequence ID" value="CAE7208553.1"/>
    <property type="molecule type" value="Genomic_DNA"/>
</dbReference>
<dbReference type="Proteomes" id="UP000472372">
    <property type="component" value="Chromosome 9"/>
</dbReference>
<evidence type="ECO:0000313" key="3">
    <source>
        <dbReference type="EMBL" id="CAE7208553.1"/>
    </source>
</evidence>
<gene>
    <name evidence="3" type="ORF">PTTW11_09857</name>
</gene>
<evidence type="ECO:0000313" key="4">
    <source>
        <dbReference type="Proteomes" id="UP000472372"/>
    </source>
</evidence>
<proteinExistence type="predicted"/>
<protein>
    <submittedName>
        <fullName evidence="3">Uncharacterized protein</fullName>
    </submittedName>
</protein>
<sequence>MSALGGAKRRLPIGGLMRLTLTLGDCDAAAQPDASNNIELEWICYASHLKPVVRNGLAGRLFMNSTYVMVNQEAGRFSVWQANPQSKTPEIVAVDKQNNMVDEFCANSMDGSSTTEPLPTSSGTSPPQNQESTLSGGAIGGIAAGAVGGVAIFAIIGFILYRRRTSDVATGVLGEQDMETVDVKLPTYSMAPAGPQELPVDRYDVTELDGRAINGSRV</sequence>
<dbReference type="AlphaFoldDB" id="A0A6S6WEL9"/>
<reference evidence="3" key="1">
    <citation type="submission" date="2021-02" db="EMBL/GenBank/DDBJ databases">
        <authorList>
            <person name="Syme A R."/>
            <person name="Syme A R."/>
            <person name="Moolhuijzen P."/>
        </authorList>
    </citation>
    <scope>NUCLEOTIDE SEQUENCE</scope>
    <source>
        <strain evidence="3">W1-1</strain>
    </source>
</reference>
<feature type="compositionally biased region" description="Polar residues" evidence="1">
    <location>
        <begin position="109"/>
        <end position="134"/>
    </location>
</feature>
<feature type="transmembrane region" description="Helical" evidence="2">
    <location>
        <begin position="138"/>
        <end position="161"/>
    </location>
</feature>
<evidence type="ECO:0000256" key="1">
    <source>
        <dbReference type="SAM" id="MobiDB-lite"/>
    </source>
</evidence>